<dbReference type="GO" id="GO:0004497">
    <property type="term" value="F:monooxygenase activity"/>
    <property type="evidence" value="ECO:0000318"/>
    <property type="project" value="GO_Central"/>
</dbReference>
<evidence type="ECO:0000256" key="4">
    <source>
        <dbReference type="SAM" id="MobiDB-lite"/>
    </source>
</evidence>
<evidence type="ECO:0000256" key="2">
    <source>
        <dbReference type="ARBA" id="ARBA00022723"/>
    </source>
</evidence>
<dbReference type="GO" id="GO:0016705">
    <property type="term" value="F:oxidoreductase activity, acting on paired donors, with incorporation or reduction of molecular oxygen"/>
    <property type="evidence" value="ECO:0007669"/>
    <property type="project" value="InterPro"/>
</dbReference>
<reference evidence="5" key="3">
    <citation type="submission" date="2018-07" db="EMBL/GenBank/DDBJ databases">
        <title>WGS assembly of Glycine max.</title>
        <authorList>
            <person name="Schmutz J."/>
            <person name="Cannon S."/>
            <person name="Schlueter J."/>
            <person name="Ma J."/>
            <person name="Mitros T."/>
            <person name="Nelson W."/>
            <person name="Hyten D."/>
            <person name="Song Q."/>
            <person name="Thelen J."/>
            <person name="Cheng J."/>
            <person name="Xu D."/>
            <person name="Hellsten U."/>
            <person name="May G."/>
            <person name="Yu Y."/>
            <person name="Sakurai T."/>
            <person name="Umezawa T."/>
            <person name="Bhattacharyya M."/>
            <person name="Sandhu D."/>
            <person name="Valliyodan B."/>
            <person name="Lindquist E."/>
            <person name="Peto M."/>
            <person name="Grant D."/>
            <person name="Shu S."/>
            <person name="Goodstein D."/>
            <person name="Barry K."/>
            <person name="Futrell-Griggs M."/>
            <person name="Abernathy B."/>
            <person name="Du J."/>
            <person name="Tian Z."/>
            <person name="Zhu L."/>
            <person name="Gill N."/>
            <person name="Joshi T."/>
            <person name="Libault M."/>
            <person name="Sethuraman A."/>
            <person name="Zhang X."/>
            <person name="Shinozaki K."/>
            <person name="Nguyen H."/>
            <person name="Wing R."/>
            <person name="Cregan P."/>
            <person name="Specht J."/>
            <person name="Grimwood J."/>
            <person name="Rokhsar D."/>
            <person name="Stacey G."/>
            <person name="Shoemaker R."/>
            <person name="Jackson S."/>
        </authorList>
    </citation>
    <scope>NUCLEOTIDE SEQUENCE</scope>
    <source>
        <tissue evidence="5">Callus</tissue>
    </source>
</reference>
<evidence type="ECO:0000256" key="3">
    <source>
        <dbReference type="ARBA" id="ARBA00023004"/>
    </source>
</evidence>
<evidence type="ECO:0000313" key="5">
    <source>
        <dbReference type="EMBL" id="KRH43067.1"/>
    </source>
</evidence>
<dbReference type="AlphaFoldDB" id="A0A0R0IST5"/>
<keyword evidence="2" id="KW-0479">Metal-binding</keyword>
<evidence type="ECO:0000313" key="6">
    <source>
        <dbReference type="EnsemblPlants" id="KRH43067"/>
    </source>
</evidence>
<keyword evidence="7" id="KW-1185">Reference proteome</keyword>
<proteinExistence type="inferred from homology"/>
<dbReference type="InterPro" id="IPR001128">
    <property type="entry name" value="Cyt_P450"/>
</dbReference>
<accession>A0A0R0IST5</accession>
<dbReference type="GO" id="GO:0005506">
    <property type="term" value="F:iron ion binding"/>
    <property type="evidence" value="ECO:0007669"/>
    <property type="project" value="InterPro"/>
</dbReference>
<gene>
    <name evidence="5" type="ORF">GLYMA_08G128600</name>
</gene>
<dbReference type="PANTHER" id="PTHR24286:SF209">
    <property type="entry name" value="BETA-AMYRIN 28-OXIDASE-LIKE"/>
    <property type="match status" value="1"/>
</dbReference>
<dbReference type="EMBL" id="CM000841">
    <property type="protein sequence ID" value="KRH43067.1"/>
    <property type="molecule type" value="Genomic_DNA"/>
</dbReference>
<dbReference type="EnsemblPlants" id="KRH43067">
    <property type="protein sequence ID" value="KRH43067"/>
    <property type="gene ID" value="GLYMA_08G128600"/>
</dbReference>
<dbReference type="SUPFAM" id="SSF48264">
    <property type="entry name" value="Cytochrome P450"/>
    <property type="match status" value="1"/>
</dbReference>
<dbReference type="Gene3D" id="1.10.630.10">
    <property type="entry name" value="Cytochrome P450"/>
    <property type="match status" value="1"/>
</dbReference>
<dbReference type="SMR" id="A0A0R0IST5"/>
<dbReference type="GO" id="GO:0020037">
    <property type="term" value="F:heme binding"/>
    <property type="evidence" value="ECO:0007669"/>
    <property type="project" value="InterPro"/>
</dbReference>
<organism evidence="5">
    <name type="scientific">Glycine max</name>
    <name type="common">Soybean</name>
    <name type="synonym">Glycine hispida</name>
    <dbReference type="NCBI Taxonomy" id="3847"/>
    <lineage>
        <taxon>Eukaryota</taxon>
        <taxon>Viridiplantae</taxon>
        <taxon>Streptophyta</taxon>
        <taxon>Embryophyta</taxon>
        <taxon>Tracheophyta</taxon>
        <taxon>Spermatophyta</taxon>
        <taxon>Magnoliopsida</taxon>
        <taxon>eudicotyledons</taxon>
        <taxon>Gunneridae</taxon>
        <taxon>Pentapetalae</taxon>
        <taxon>rosids</taxon>
        <taxon>fabids</taxon>
        <taxon>Fabales</taxon>
        <taxon>Fabaceae</taxon>
        <taxon>Papilionoideae</taxon>
        <taxon>50 kb inversion clade</taxon>
        <taxon>NPAAA clade</taxon>
        <taxon>indigoferoid/millettioid clade</taxon>
        <taxon>Phaseoleae</taxon>
        <taxon>Glycine</taxon>
        <taxon>Glycine subgen. Soja</taxon>
    </lineage>
</organism>
<keyword evidence="3" id="KW-0408">Iron</keyword>
<comment type="similarity">
    <text evidence="1">Belongs to the cytochrome P450 family.</text>
</comment>
<name>A0A0R0IST5_SOYBN</name>
<dbReference type="PaxDb" id="3847-GLYMA08G13551.1"/>
<evidence type="ECO:0000313" key="7">
    <source>
        <dbReference type="Proteomes" id="UP000008827"/>
    </source>
</evidence>
<reference evidence="5 6" key="1">
    <citation type="journal article" date="2010" name="Nature">
        <title>Genome sequence of the palaeopolyploid soybean.</title>
        <authorList>
            <person name="Schmutz J."/>
            <person name="Cannon S.B."/>
            <person name="Schlueter J."/>
            <person name="Ma J."/>
            <person name="Mitros T."/>
            <person name="Nelson W."/>
            <person name="Hyten D.L."/>
            <person name="Song Q."/>
            <person name="Thelen J.J."/>
            <person name="Cheng J."/>
            <person name="Xu D."/>
            <person name="Hellsten U."/>
            <person name="May G.D."/>
            <person name="Yu Y."/>
            <person name="Sakurai T."/>
            <person name="Umezawa T."/>
            <person name="Bhattacharyya M.K."/>
            <person name="Sandhu D."/>
            <person name="Valliyodan B."/>
            <person name="Lindquist E."/>
            <person name="Peto M."/>
            <person name="Grant D."/>
            <person name="Shu S."/>
            <person name="Goodstein D."/>
            <person name="Barry K."/>
            <person name="Futrell-Griggs M."/>
            <person name="Abernathy B."/>
            <person name="Du J."/>
            <person name="Tian Z."/>
            <person name="Zhu L."/>
            <person name="Gill N."/>
            <person name="Joshi T."/>
            <person name="Libault M."/>
            <person name="Sethuraman A."/>
            <person name="Zhang X.-C."/>
            <person name="Shinozaki K."/>
            <person name="Nguyen H.T."/>
            <person name="Wing R.A."/>
            <person name="Cregan P."/>
            <person name="Specht J."/>
            <person name="Grimwood J."/>
            <person name="Rokhsar D."/>
            <person name="Stacey G."/>
            <person name="Shoemaker R.C."/>
            <person name="Jackson S.A."/>
        </authorList>
    </citation>
    <scope>NUCLEOTIDE SEQUENCE</scope>
    <source>
        <strain evidence="6">cv. Williams 82</strain>
        <tissue evidence="5">Callus</tissue>
    </source>
</reference>
<dbReference type="Proteomes" id="UP000008827">
    <property type="component" value="Chromosome 8"/>
</dbReference>
<protein>
    <submittedName>
        <fullName evidence="5 6">Uncharacterized protein</fullName>
    </submittedName>
</protein>
<reference evidence="6" key="2">
    <citation type="submission" date="2018-02" db="UniProtKB">
        <authorList>
            <consortium name="EnsemblPlants"/>
        </authorList>
    </citation>
    <scope>IDENTIFICATION</scope>
    <source>
        <strain evidence="6">Williams 82</strain>
    </source>
</reference>
<evidence type="ECO:0000256" key="1">
    <source>
        <dbReference type="ARBA" id="ARBA00010617"/>
    </source>
</evidence>
<sequence length="237" mass="27060">MKTQRRFFNIPDQTHSPMPKPTQEAAPSAAPVKTLGILKPEGISRYIGNKIEPTMHQHFTTHWEGKKEVKVYPLVKAFTLTLALMNQNARKFEDLYFGIHSVPVNFTGFIYHRALKAAAAIRKKIQFLMPRLEISNIIMGLMNFSHMPIAITQAFMIKHIGQRPAIYQKILSEYADIKKSKGSNAALDWDSRQKLKYTWVVAQETMRLYPTAPGALREAITDITYEGFTIPKGWEVP</sequence>
<dbReference type="STRING" id="3847.A0A0R0IST5"/>
<dbReference type="PANTHER" id="PTHR24286">
    <property type="entry name" value="CYTOCHROME P450 26"/>
    <property type="match status" value="1"/>
</dbReference>
<dbReference type="InterPro" id="IPR036396">
    <property type="entry name" value="Cyt_P450_sf"/>
</dbReference>
<dbReference type="Pfam" id="PF00067">
    <property type="entry name" value="p450"/>
    <property type="match status" value="1"/>
</dbReference>
<dbReference type="InParanoid" id="A0A0R0IST5"/>
<dbReference type="Gramene" id="KRH43067">
    <property type="protein sequence ID" value="KRH43067"/>
    <property type="gene ID" value="GLYMA_08G128600"/>
</dbReference>
<feature type="region of interest" description="Disordered" evidence="4">
    <location>
        <begin position="1"/>
        <end position="29"/>
    </location>
</feature>